<keyword evidence="1" id="KW-1133">Transmembrane helix</keyword>
<dbReference type="PROSITE" id="PS51257">
    <property type="entry name" value="PROKAR_LIPOPROTEIN"/>
    <property type="match status" value="1"/>
</dbReference>
<dbReference type="Gene3D" id="3.10.350.10">
    <property type="entry name" value="LysM domain"/>
    <property type="match status" value="1"/>
</dbReference>
<name>A0A1T4M3Q9_9FIRM</name>
<dbReference type="Pfam" id="PF01476">
    <property type="entry name" value="LysM"/>
    <property type="match status" value="1"/>
</dbReference>
<feature type="domain" description="LysM" evidence="2">
    <location>
        <begin position="42"/>
        <end position="92"/>
    </location>
</feature>
<keyword evidence="1" id="KW-0812">Transmembrane</keyword>
<proteinExistence type="predicted"/>
<keyword evidence="4" id="KW-1185">Reference proteome</keyword>
<accession>A0A1T4M3Q9</accession>
<dbReference type="InterPro" id="IPR036779">
    <property type="entry name" value="LysM_dom_sf"/>
</dbReference>
<dbReference type="EMBL" id="FUXA01000006">
    <property type="protein sequence ID" value="SJZ61428.1"/>
    <property type="molecule type" value="Genomic_DNA"/>
</dbReference>
<dbReference type="InterPro" id="IPR018392">
    <property type="entry name" value="LysM"/>
</dbReference>
<dbReference type="CDD" id="cd00118">
    <property type="entry name" value="LysM"/>
    <property type="match status" value="1"/>
</dbReference>
<evidence type="ECO:0000256" key="1">
    <source>
        <dbReference type="SAM" id="Phobius"/>
    </source>
</evidence>
<sequence>MKSNRFVLVLVMFSVLSCVVLFGINGKNSKVEASSTKEKYYTSIRIEDGDSLWSIAEEYAAPGIDYKDFIMEVKQINSLSSDTINYGESLVIPQFK</sequence>
<gene>
    <name evidence="3" type="ORF">SAMN02745110_01080</name>
</gene>
<protein>
    <submittedName>
        <fullName evidence="3">LysM domain-containing protein</fullName>
    </submittedName>
</protein>
<dbReference type="OrthoDB" id="1716479at2"/>
<dbReference type="PROSITE" id="PS51782">
    <property type="entry name" value="LYSM"/>
    <property type="match status" value="1"/>
</dbReference>
<dbReference type="AlphaFoldDB" id="A0A1T4M3Q9"/>
<evidence type="ECO:0000259" key="2">
    <source>
        <dbReference type="PROSITE" id="PS51782"/>
    </source>
</evidence>
<organism evidence="3 4">
    <name type="scientific">Eubacterium ruminantium</name>
    <dbReference type="NCBI Taxonomy" id="42322"/>
    <lineage>
        <taxon>Bacteria</taxon>
        <taxon>Bacillati</taxon>
        <taxon>Bacillota</taxon>
        <taxon>Clostridia</taxon>
        <taxon>Eubacteriales</taxon>
        <taxon>Eubacteriaceae</taxon>
        <taxon>Eubacterium</taxon>
    </lineage>
</organism>
<dbReference type="Proteomes" id="UP000189857">
    <property type="component" value="Unassembled WGS sequence"/>
</dbReference>
<feature type="transmembrane region" description="Helical" evidence="1">
    <location>
        <begin position="6"/>
        <end position="24"/>
    </location>
</feature>
<dbReference type="SUPFAM" id="SSF54106">
    <property type="entry name" value="LysM domain"/>
    <property type="match status" value="1"/>
</dbReference>
<dbReference type="RefSeq" id="WP_078786913.1">
    <property type="nucleotide sequence ID" value="NZ_FMTO01000004.1"/>
</dbReference>
<evidence type="ECO:0000313" key="4">
    <source>
        <dbReference type="Proteomes" id="UP000189857"/>
    </source>
</evidence>
<reference evidence="3 4" key="1">
    <citation type="submission" date="2017-02" db="EMBL/GenBank/DDBJ databases">
        <authorList>
            <person name="Peterson S.W."/>
        </authorList>
    </citation>
    <scope>NUCLEOTIDE SEQUENCE [LARGE SCALE GENOMIC DNA]</scope>
    <source>
        <strain evidence="3 4">ATCC 17233</strain>
    </source>
</reference>
<keyword evidence="1" id="KW-0472">Membrane</keyword>
<evidence type="ECO:0000313" key="3">
    <source>
        <dbReference type="EMBL" id="SJZ61428.1"/>
    </source>
</evidence>